<evidence type="ECO:0000313" key="3">
    <source>
        <dbReference type="Proteomes" id="UP000765845"/>
    </source>
</evidence>
<organism evidence="2 3">
    <name type="scientific">Spongiibacter thalassae</name>
    <dbReference type="NCBI Taxonomy" id="2721624"/>
    <lineage>
        <taxon>Bacteria</taxon>
        <taxon>Pseudomonadati</taxon>
        <taxon>Pseudomonadota</taxon>
        <taxon>Gammaproteobacteria</taxon>
        <taxon>Cellvibrionales</taxon>
        <taxon>Spongiibacteraceae</taxon>
        <taxon>Spongiibacter</taxon>
    </lineage>
</organism>
<proteinExistence type="predicted"/>
<protein>
    <recommendedName>
        <fullName evidence="4">Antitoxin</fullName>
    </recommendedName>
</protein>
<accession>A0ABX1GLW8</accession>
<name>A0ABX1GLW8_9GAMM</name>
<feature type="compositionally biased region" description="Basic and acidic residues" evidence="1">
    <location>
        <begin position="136"/>
        <end position="150"/>
    </location>
</feature>
<dbReference type="Proteomes" id="UP000765845">
    <property type="component" value="Unassembled WGS sequence"/>
</dbReference>
<gene>
    <name evidence="2" type="ORF">HCU74_18140</name>
</gene>
<sequence>MISNPVTQSKGMASQNGLVRHAMRLIQNLSWLSPTSSLASKGGKDFGRRIEASLTEITQGRGVMRLQLRKRDAAVVMSVGHYEEMVRMKALYAELIERVKEVEISQEADEYEELYQSIVSPQSRQAADALFSASPDDLRQSYKPGKTEIR</sequence>
<reference evidence="2 3" key="1">
    <citation type="submission" date="2020-04" db="EMBL/GenBank/DDBJ databases">
        <authorList>
            <person name="Yoon J."/>
        </authorList>
    </citation>
    <scope>NUCLEOTIDE SEQUENCE [LARGE SCALE GENOMIC DNA]</scope>
    <source>
        <strain evidence="2 3">KMU-166</strain>
    </source>
</reference>
<comment type="caution">
    <text evidence="2">The sequence shown here is derived from an EMBL/GenBank/DDBJ whole genome shotgun (WGS) entry which is preliminary data.</text>
</comment>
<keyword evidence="3" id="KW-1185">Reference proteome</keyword>
<feature type="region of interest" description="Disordered" evidence="1">
    <location>
        <begin position="129"/>
        <end position="150"/>
    </location>
</feature>
<evidence type="ECO:0000313" key="2">
    <source>
        <dbReference type="EMBL" id="NKI19332.1"/>
    </source>
</evidence>
<dbReference type="RefSeq" id="WP_168451851.1">
    <property type="nucleotide sequence ID" value="NZ_JAAWWK010000007.1"/>
</dbReference>
<evidence type="ECO:0000256" key="1">
    <source>
        <dbReference type="SAM" id="MobiDB-lite"/>
    </source>
</evidence>
<evidence type="ECO:0008006" key="4">
    <source>
        <dbReference type="Google" id="ProtNLM"/>
    </source>
</evidence>
<dbReference type="EMBL" id="JAAWWK010000007">
    <property type="protein sequence ID" value="NKI19332.1"/>
    <property type="molecule type" value="Genomic_DNA"/>
</dbReference>